<keyword evidence="3" id="KW-1185">Reference proteome</keyword>
<reference evidence="2 3" key="1">
    <citation type="submission" date="2018-08" db="EMBL/GenBank/DDBJ databases">
        <title>Genomic Encyclopedia of Type Strains, Phase IV (KMG-IV): sequencing the most valuable type-strain genomes for metagenomic binning, comparative biology and taxonomic classification.</title>
        <authorList>
            <person name="Goeker M."/>
        </authorList>
    </citation>
    <scope>NUCLEOTIDE SEQUENCE [LARGE SCALE GENOMIC DNA]</scope>
    <source>
        <strain evidence="2 3">DSM 18841</strain>
    </source>
</reference>
<keyword evidence="1" id="KW-1133">Transmembrane helix</keyword>
<evidence type="ECO:0000313" key="3">
    <source>
        <dbReference type="Proteomes" id="UP000256884"/>
    </source>
</evidence>
<dbReference type="EMBL" id="QUNS01000001">
    <property type="protein sequence ID" value="REH56336.1"/>
    <property type="molecule type" value="Genomic_DNA"/>
</dbReference>
<gene>
    <name evidence="2" type="ORF">C7448_101374</name>
</gene>
<comment type="caution">
    <text evidence="2">The sequence shown here is derived from an EMBL/GenBank/DDBJ whole genome shotgun (WGS) entry which is preliminary data.</text>
</comment>
<dbReference type="Proteomes" id="UP000256884">
    <property type="component" value="Unassembled WGS sequence"/>
</dbReference>
<protein>
    <submittedName>
        <fullName evidence="2">Uncharacterized protein</fullName>
    </submittedName>
</protein>
<organism evidence="2 3">
    <name type="scientific">Tenacibaculum gallaicum</name>
    <dbReference type="NCBI Taxonomy" id="561505"/>
    <lineage>
        <taxon>Bacteria</taxon>
        <taxon>Pseudomonadati</taxon>
        <taxon>Bacteroidota</taxon>
        <taxon>Flavobacteriia</taxon>
        <taxon>Flavobacteriales</taxon>
        <taxon>Flavobacteriaceae</taxon>
        <taxon>Tenacibaculum</taxon>
    </lineage>
</organism>
<dbReference type="AlphaFoldDB" id="A0A3E0IC63"/>
<sequence length="66" mass="8252">MSKTILSFIDLFFLFYKYFLFFFIFFNTFYKNTPIYLFKERKTIIIIIVLIKNKNALKRLKKPVFY</sequence>
<feature type="transmembrane region" description="Helical" evidence="1">
    <location>
        <begin position="6"/>
        <end position="30"/>
    </location>
</feature>
<keyword evidence="1" id="KW-0472">Membrane</keyword>
<keyword evidence="1" id="KW-0812">Transmembrane</keyword>
<accession>A0A3E0IC63</accession>
<evidence type="ECO:0000313" key="2">
    <source>
        <dbReference type="EMBL" id="REH56336.1"/>
    </source>
</evidence>
<name>A0A3E0IC63_9FLAO</name>
<proteinExistence type="predicted"/>
<evidence type="ECO:0000256" key="1">
    <source>
        <dbReference type="SAM" id="Phobius"/>
    </source>
</evidence>